<sequence>MCSDLSTHHLLITCPVLSTLSLVYVPYVLEPAYPEFMLPEDDVLLAEEQPLPTAVSPTADSPGYINKSDPKEDPKEEDDEDPEEDPFNYPTDRDDDEEEEEESSRDDVDDEEEDKDEDEDEEKRLALPDSFLPLHIIPSPPLPASPTHLLGYRAAMIRLKAESPSTFHPLPLPPPIVLPHTKASMVMMRAVAPSIYILAPRSETPPLGTPPLLPIPLPTSSSPLLLPYTDCRADVPEVTLPPQKRLCIAIGSRFEVEECLSAPTTRPTGGFIADYGFVGTLDAEIRRDPYREIGYVIANVWEDPDKITEEILATDVAELSKRMTDFVTTIRQDTYEIYRRLDDVQDDRFLMSGQLNSLRRDRRPHARTTKLMESEARAFREARVLSMDASDMTRSKRPVMDPEHPDVLEKAGSSSQILLYLSYKMAPKRTTRSTPATTTTTLVTNAHLKALFDQGITDALASHNADRSWNGDDNHDSGTGSRRTKQITHDCTYTDLLKCQSINFKCMEGVVGLTQWFERMKTVLHINNCAVDNQVKFATCTLHGIALTWWKSYVKIVGQDATHSMPWSTLIKMMTAKRMFLEESDKIEKYVRGLPDMIHGSVMASKPKIMQDAVEFIAKLMDKKIRTFAEHQIENKRKYEDTSMNNQNQQQQNKKQNIARAYTFRSGEKKPYEGSKPLFSKCSYHHDGPCQKATFFKCEAQGHFKSECPKLKNNNCGNQGRNGNAPVKIYVVGNARTNPDSNVIMGTFLLNNRYATILFDIGSYRSFMSTVFISQIDITPTTLDHYYDVELANGRIVGLNTIIRGCTLNFLNHPFNIDLMPVELGRFDVIIGMDWLVKYHTIIVCAEKIIRIPWGNETLIIHGDGSDLGNETRLLPIREVEFQIDLMPGAAFVAQAPYQLAPSKMKDLSDQLQELSDKANILMTRNAFSDKFMIIFIDDILIYSSNKKEHKEHLKVILELHKKEELYAKFSKCEFWIPKVQFISHVIDSQGIHVDPAKIESIKDWASPKTPTEIR</sequence>
<dbReference type="Gene3D" id="2.40.70.10">
    <property type="entry name" value="Acid Proteases"/>
    <property type="match status" value="1"/>
</dbReference>
<feature type="domain" description="Reverse transcriptase" evidence="2">
    <location>
        <begin position="919"/>
        <end position="985"/>
    </location>
</feature>
<dbReference type="PANTHER" id="PTHR15503:SF45">
    <property type="entry name" value="RNA-DIRECTED DNA POLYMERASE HOMOLOG"/>
    <property type="match status" value="1"/>
</dbReference>
<feature type="region of interest" description="Disordered" evidence="1">
    <location>
        <begin position="637"/>
        <end position="657"/>
    </location>
</feature>
<dbReference type="InterPro" id="IPR043502">
    <property type="entry name" value="DNA/RNA_pol_sf"/>
</dbReference>
<feature type="compositionally biased region" description="Basic and acidic residues" evidence="1">
    <location>
        <begin position="464"/>
        <end position="476"/>
    </location>
</feature>
<feature type="region of interest" description="Disordered" evidence="1">
    <location>
        <begin position="48"/>
        <end position="127"/>
    </location>
</feature>
<dbReference type="InterPro" id="IPR021109">
    <property type="entry name" value="Peptidase_aspartic_dom_sf"/>
</dbReference>
<feature type="compositionally biased region" description="Acidic residues" evidence="1">
    <location>
        <begin position="75"/>
        <end position="86"/>
    </location>
</feature>
<dbReference type="SUPFAM" id="SSF56672">
    <property type="entry name" value="DNA/RNA polymerases"/>
    <property type="match status" value="1"/>
</dbReference>
<evidence type="ECO:0000313" key="3">
    <source>
        <dbReference type="EMBL" id="GEU38030.1"/>
    </source>
</evidence>
<protein>
    <recommendedName>
        <fullName evidence="2">Reverse transcriptase domain-containing protein</fullName>
    </recommendedName>
</protein>
<name>A0A6L2JMK0_TANCI</name>
<dbReference type="EMBL" id="BKCJ010001003">
    <property type="protein sequence ID" value="GEU38030.1"/>
    <property type="molecule type" value="Genomic_DNA"/>
</dbReference>
<gene>
    <name evidence="3" type="ORF">Tci_010008</name>
</gene>
<dbReference type="Gene3D" id="3.30.70.270">
    <property type="match status" value="1"/>
</dbReference>
<dbReference type="InterPro" id="IPR043128">
    <property type="entry name" value="Rev_trsase/Diguanyl_cyclase"/>
</dbReference>
<dbReference type="CDD" id="cd00303">
    <property type="entry name" value="retropepsin_like"/>
    <property type="match status" value="1"/>
</dbReference>
<proteinExistence type="predicted"/>
<comment type="caution">
    <text evidence="3">The sequence shown here is derived from an EMBL/GenBank/DDBJ whole genome shotgun (WGS) entry which is preliminary data.</text>
</comment>
<accession>A0A6L2JMK0</accession>
<feature type="compositionally biased region" description="Acidic residues" evidence="1">
    <location>
        <begin position="93"/>
        <end position="121"/>
    </location>
</feature>
<feature type="region of interest" description="Disordered" evidence="1">
    <location>
        <begin position="464"/>
        <end position="483"/>
    </location>
</feature>
<evidence type="ECO:0000256" key="1">
    <source>
        <dbReference type="SAM" id="MobiDB-lite"/>
    </source>
</evidence>
<dbReference type="PANTHER" id="PTHR15503">
    <property type="entry name" value="LDOC1 RELATED"/>
    <property type="match status" value="1"/>
</dbReference>
<dbReference type="InterPro" id="IPR032567">
    <property type="entry name" value="RTL1-rel"/>
</dbReference>
<dbReference type="SUPFAM" id="SSF50630">
    <property type="entry name" value="Acid proteases"/>
    <property type="match status" value="1"/>
</dbReference>
<reference evidence="3" key="1">
    <citation type="journal article" date="2019" name="Sci. Rep.">
        <title>Draft genome of Tanacetum cinerariifolium, the natural source of mosquito coil.</title>
        <authorList>
            <person name="Yamashiro T."/>
            <person name="Shiraishi A."/>
            <person name="Satake H."/>
            <person name="Nakayama K."/>
        </authorList>
    </citation>
    <scope>NUCLEOTIDE SEQUENCE</scope>
</reference>
<feature type="compositionally biased region" description="Low complexity" evidence="1">
    <location>
        <begin position="645"/>
        <end position="656"/>
    </location>
</feature>
<dbReference type="Pfam" id="PF00078">
    <property type="entry name" value="RVT_1"/>
    <property type="match status" value="1"/>
</dbReference>
<evidence type="ECO:0000259" key="2">
    <source>
        <dbReference type="Pfam" id="PF00078"/>
    </source>
</evidence>
<dbReference type="InterPro" id="IPR000477">
    <property type="entry name" value="RT_dom"/>
</dbReference>
<organism evidence="3">
    <name type="scientific">Tanacetum cinerariifolium</name>
    <name type="common">Dalmatian daisy</name>
    <name type="synonym">Chrysanthemum cinerariifolium</name>
    <dbReference type="NCBI Taxonomy" id="118510"/>
    <lineage>
        <taxon>Eukaryota</taxon>
        <taxon>Viridiplantae</taxon>
        <taxon>Streptophyta</taxon>
        <taxon>Embryophyta</taxon>
        <taxon>Tracheophyta</taxon>
        <taxon>Spermatophyta</taxon>
        <taxon>Magnoliopsida</taxon>
        <taxon>eudicotyledons</taxon>
        <taxon>Gunneridae</taxon>
        <taxon>Pentapetalae</taxon>
        <taxon>asterids</taxon>
        <taxon>campanulids</taxon>
        <taxon>Asterales</taxon>
        <taxon>Asteraceae</taxon>
        <taxon>Asteroideae</taxon>
        <taxon>Anthemideae</taxon>
        <taxon>Anthemidinae</taxon>
        <taxon>Tanacetum</taxon>
    </lineage>
</organism>
<dbReference type="AlphaFoldDB" id="A0A6L2JMK0"/>
<dbReference type="Pfam" id="PF08284">
    <property type="entry name" value="RVP_2"/>
    <property type="match status" value="1"/>
</dbReference>